<dbReference type="AlphaFoldDB" id="A0A1J1J1N6"/>
<dbReference type="Proteomes" id="UP000183832">
    <property type="component" value="Unassembled WGS sequence"/>
</dbReference>
<dbReference type="EMBL" id="CVRI01000066">
    <property type="protein sequence ID" value="CRL05858.1"/>
    <property type="molecule type" value="Genomic_DNA"/>
</dbReference>
<keyword evidence="2" id="KW-1133">Transmembrane helix</keyword>
<sequence length="388" mass="44598">MDFNRKAMIFSVSVLGLSLTIFLFAYMVFGDNTDEDLRTLRQVNMLLCYQLIFRHGAKYPDRAYRKDYLHQEIQASDPGSLSLSGSLQMYNLGELLRHRYIKLFPNNGFYSKKFIQVKSSWMDRTIASALSFLAGFMPPLQNTNPLPIPWQPVPVVSIARDRDDLIAQKRACARYDEVYKAQMNSEEIKAIDERSKNLYKILSKNTGENISSIRDVEFLQNTLEAEEAASWEIPDWTEDFYPSKTLPLAERYLRLLTETPFMKRIKGGPLITEIIETMVARKNQLSEKAISIYSGHDVTLVNVMNAMHILNQTSGKPDFAAALAIELHLSLDHKNDMDVKIYYYFNSEDKYPKSIKIPSCDSPCSLDRFRKVMNGLIVNDFEKLCETA</sequence>
<reference evidence="3 4" key="1">
    <citation type="submission" date="2015-04" db="EMBL/GenBank/DDBJ databases">
        <authorList>
            <person name="Syromyatnikov M.Y."/>
            <person name="Popov V.N."/>
        </authorList>
    </citation>
    <scope>NUCLEOTIDE SEQUENCE [LARGE SCALE GENOMIC DNA]</scope>
</reference>
<dbReference type="GO" id="GO:0016791">
    <property type="term" value="F:phosphatase activity"/>
    <property type="evidence" value="ECO:0007669"/>
    <property type="project" value="UniProtKB-ARBA"/>
</dbReference>
<evidence type="ECO:0000313" key="4">
    <source>
        <dbReference type="Proteomes" id="UP000183832"/>
    </source>
</evidence>
<dbReference type="InterPro" id="IPR000560">
    <property type="entry name" value="His_Pase_clade-2"/>
</dbReference>
<accession>A0A1J1J1N6</accession>
<dbReference type="SUPFAM" id="SSF53254">
    <property type="entry name" value="Phosphoglycerate mutase-like"/>
    <property type="match status" value="1"/>
</dbReference>
<dbReference type="Gene3D" id="3.40.50.1240">
    <property type="entry name" value="Phosphoglycerate mutase-like"/>
    <property type="match status" value="1"/>
</dbReference>
<gene>
    <name evidence="3" type="ORF">CLUMA_CG018973</name>
</gene>
<protein>
    <submittedName>
        <fullName evidence="3">CLUMA_CG018973, isoform A</fullName>
    </submittedName>
</protein>
<dbReference type="STRING" id="568069.A0A1J1J1N6"/>
<dbReference type="OrthoDB" id="258392at2759"/>
<keyword evidence="2" id="KW-0472">Membrane</keyword>
<dbReference type="Pfam" id="PF00328">
    <property type="entry name" value="His_Phos_2"/>
    <property type="match status" value="1"/>
</dbReference>
<proteinExistence type="inferred from homology"/>
<evidence type="ECO:0000256" key="1">
    <source>
        <dbReference type="ARBA" id="ARBA00005375"/>
    </source>
</evidence>
<keyword evidence="4" id="KW-1185">Reference proteome</keyword>
<name>A0A1J1J1N6_9DIPT</name>
<dbReference type="InterPro" id="IPR029033">
    <property type="entry name" value="His_PPase_superfam"/>
</dbReference>
<dbReference type="PANTHER" id="PTHR11567:SF19">
    <property type="entry name" value="GH19849P"/>
    <property type="match status" value="1"/>
</dbReference>
<keyword evidence="2" id="KW-0812">Transmembrane</keyword>
<evidence type="ECO:0000256" key="2">
    <source>
        <dbReference type="SAM" id="Phobius"/>
    </source>
</evidence>
<evidence type="ECO:0000313" key="3">
    <source>
        <dbReference type="EMBL" id="CRL05858.1"/>
    </source>
</evidence>
<dbReference type="InterPro" id="IPR050645">
    <property type="entry name" value="Histidine_acid_phosphatase"/>
</dbReference>
<dbReference type="PANTHER" id="PTHR11567">
    <property type="entry name" value="ACID PHOSPHATASE-RELATED"/>
    <property type="match status" value="1"/>
</dbReference>
<organism evidence="3 4">
    <name type="scientific">Clunio marinus</name>
    <dbReference type="NCBI Taxonomy" id="568069"/>
    <lineage>
        <taxon>Eukaryota</taxon>
        <taxon>Metazoa</taxon>
        <taxon>Ecdysozoa</taxon>
        <taxon>Arthropoda</taxon>
        <taxon>Hexapoda</taxon>
        <taxon>Insecta</taxon>
        <taxon>Pterygota</taxon>
        <taxon>Neoptera</taxon>
        <taxon>Endopterygota</taxon>
        <taxon>Diptera</taxon>
        <taxon>Nematocera</taxon>
        <taxon>Chironomoidea</taxon>
        <taxon>Chironomidae</taxon>
        <taxon>Clunio</taxon>
    </lineage>
</organism>
<dbReference type="CDD" id="cd07061">
    <property type="entry name" value="HP_HAP_like"/>
    <property type="match status" value="1"/>
</dbReference>
<feature type="transmembrane region" description="Helical" evidence="2">
    <location>
        <begin position="7"/>
        <end position="29"/>
    </location>
</feature>
<comment type="similarity">
    <text evidence="1">Belongs to the histidine acid phosphatase family.</text>
</comment>